<evidence type="ECO:0008006" key="3">
    <source>
        <dbReference type="Google" id="ProtNLM"/>
    </source>
</evidence>
<protein>
    <recommendedName>
        <fullName evidence="3">Type VII secretion system (Wss) protein ESAT-6</fullName>
    </recommendedName>
</protein>
<evidence type="ECO:0000313" key="2">
    <source>
        <dbReference type="Proteomes" id="UP000320209"/>
    </source>
</evidence>
<sequence>MGDTNEIRADFDKLRDANQNLLAEKELVQSLDLGDSPAAAVFGGSALGQSMAQTVSLAHENLIKAQDDTVQGLGKWVEATEKAQTEIMETDEGQAAIAKTMAEALQVMSNPLVMFNSKGTAAGKTMPI</sequence>
<organism evidence="1 2">
    <name type="scientific">Nocardioides albertanoniae</name>
    <dbReference type="NCBI Taxonomy" id="1175486"/>
    <lineage>
        <taxon>Bacteria</taxon>
        <taxon>Bacillati</taxon>
        <taxon>Actinomycetota</taxon>
        <taxon>Actinomycetes</taxon>
        <taxon>Propionibacteriales</taxon>
        <taxon>Nocardioidaceae</taxon>
        <taxon>Nocardioides</taxon>
    </lineage>
</organism>
<dbReference type="RefSeq" id="WP_141778454.1">
    <property type="nucleotide sequence ID" value="NZ_VFOV01000001.1"/>
</dbReference>
<reference evidence="1 2" key="1">
    <citation type="submission" date="2019-06" db="EMBL/GenBank/DDBJ databases">
        <title>Sequencing the genomes of 1000 actinobacteria strains.</title>
        <authorList>
            <person name="Klenk H.-P."/>
        </authorList>
    </citation>
    <scope>NUCLEOTIDE SEQUENCE [LARGE SCALE GENOMIC DNA]</scope>
    <source>
        <strain evidence="1 2">DSM 25218</strain>
    </source>
</reference>
<comment type="caution">
    <text evidence="1">The sequence shown here is derived from an EMBL/GenBank/DDBJ whole genome shotgun (WGS) entry which is preliminary data.</text>
</comment>
<accession>A0A543A0V6</accession>
<dbReference type="EMBL" id="VFOV01000001">
    <property type="protein sequence ID" value="TQL66229.1"/>
    <property type="molecule type" value="Genomic_DNA"/>
</dbReference>
<dbReference type="AlphaFoldDB" id="A0A543A0V6"/>
<dbReference type="Proteomes" id="UP000320209">
    <property type="component" value="Unassembled WGS sequence"/>
</dbReference>
<proteinExistence type="predicted"/>
<evidence type="ECO:0000313" key="1">
    <source>
        <dbReference type="EMBL" id="TQL66229.1"/>
    </source>
</evidence>
<dbReference type="OrthoDB" id="3783951at2"/>
<keyword evidence="2" id="KW-1185">Reference proteome</keyword>
<gene>
    <name evidence="1" type="ORF">FB381_0078</name>
</gene>
<name>A0A543A0V6_9ACTN</name>